<name>R0B7B3_9FIRM</name>
<dbReference type="EMBL" id="AGYG01000012">
    <property type="protein sequence ID" value="ENZ40874.1"/>
    <property type="molecule type" value="Genomic_DNA"/>
</dbReference>
<gene>
    <name evidence="1" type="ORF">HMPREF1097_01752</name>
</gene>
<comment type="caution">
    <text evidence="1">The sequence shown here is derived from an EMBL/GenBank/DDBJ whole genome shotgun (WGS) entry which is preliminary data.</text>
</comment>
<proteinExistence type="predicted"/>
<reference evidence="1 2" key="1">
    <citation type="submission" date="2013-01" db="EMBL/GenBank/DDBJ databases">
        <title>The Genome Sequence of Clostridium bolteae 90B8.</title>
        <authorList>
            <consortium name="The Broad Institute Genome Sequencing Platform"/>
            <person name="Earl A."/>
            <person name="Ward D."/>
            <person name="Feldgarden M."/>
            <person name="Gevers D."/>
            <person name="Courvalin P."/>
            <person name="Lambert T."/>
            <person name="Walker B."/>
            <person name="Young S.K."/>
            <person name="Zeng Q."/>
            <person name="Gargeya S."/>
            <person name="Fitzgerald M."/>
            <person name="Haas B."/>
            <person name="Abouelleil A."/>
            <person name="Alvarado L."/>
            <person name="Arachchi H.M."/>
            <person name="Berlin A.M."/>
            <person name="Chapman S.B."/>
            <person name="Dewar J."/>
            <person name="Goldberg J."/>
            <person name="Griggs A."/>
            <person name="Gujja S."/>
            <person name="Hansen M."/>
            <person name="Howarth C."/>
            <person name="Imamovic A."/>
            <person name="Larimer J."/>
            <person name="McCowan C."/>
            <person name="Murphy C."/>
            <person name="Neiman D."/>
            <person name="Pearson M."/>
            <person name="Priest M."/>
            <person name="Roberts A."/>
            <person name="Saif S."/>
            <person name="Shea T."/>
            <person name="Sisk P."/>
            <person name="Sykes S."/>
            <person name="Wortman J."/>
            <person name="Nusbaum C."/>
            <person name="Birren B."/>
        </authorList>
    </citation>
    <scope>NUCLEOTIDE SEQUENCE [LARGE SCALE GENOMIC DNA]</scope>
    <source>
        <strain evidence="1 2">90B8</strain>
    </source>
</reference>
<dbReference type="Proteomes" id="UP000013041">
    <property type="component" value="Unassembled WGS sequence"/>
</dbReference>
<protein>
    <submittedName>
        <fullName evidence="1">Uncharacterized protein</fullName>
    </submittedName>
</protein>
<dbReference type="PATRIC" id="fig|997897.5.peg.1861"/>
<organism evidence="1 2">
    <name type="scientific">Enterocloster bolteae 90B8</name>
    <dbReference type="NCBI Taxonomy" id="997897"/>
    <lineage>
        <taxon>Bacteria</taxon>
        <taxon>Bacillati</taxon>
        <taxon>Bacillota</taxon>
        <taxon>Clostridia</taxon>
        <taxon>Lachnospirales</taxon>
        <taxon>Lachnospiraceae</taxon>
        <taxon>Enterocloster</taxon>
    </lineage>
</organism>
<evidence type="ECO:0000313" key="2">
    <source>
        <dbReference type="Proteomes" id="UP000013041"/>
    </source>
</evidence>
<evidence type="ECO:0000313" key="1">
    <source>
        <dbReference type="EMBL" id="ENZ40874.1"/>
    </source>
</evidence>
<sequence>MKDNAAAFLIHEYHKFVIFQNSLYSPRPAGERSQGSTG</sequence>
<accession>R0B7B3</accession>
<dbReference type="HOGENOM" id="CLU_3326459_0_0_9"/>
<dbReference type="AlphaFoldDB" id="R0B7B3"/>